<feature type="compositionally biased region" description="Polar residues" evidence="1">
    <location>
        <begin position="127"/>
        <end position="147"/>
    </location>
</feature>
<sequence length="287" mass="31945">MVESQQSTMVAPMRSTGLPRRRAGRTSYQLQPETIHVSHSGILPAAALSNFFKAPSTSIVNTSKLPSINARDDLPAVNTKSVHQKNKCLAEVIQSQLMELKLQHRCRYQRRELGNLPRSSMKKSHATDSNGNIPTKLNSGVCSPNRKSCSNLSKELSSESKPSPSSAWHPKQKISHTKSFEVSSNNKIALHMPKVTNVALRERHDNFQKQFYTPANAEPISSGRVLELTRSNTLIITDTDDQNKSSLSSSYMDQDKFESVFNWVQSVEMAHKLEGKCSEVLSVPTLL</sequence>
<organism evidence="2 3">
    <name type="scientific">Bugula neritina</name>
    <name type="common">Brown bryozoan</name>
    <name type="synonym">Sertularia neritina</name>
    <dbReference type="NCBI Taxonomy" id="10212"/>
    <lineage>
        <taxon>Eukaryota</taxon>
        <taxon>Metazoa</taxon>
        <taxon>Spiralia</taxon>
        <taxon>Lophotrochozoa</taxon>
        <taxon>Bryozoa</taxon>
        <taxon>Gymnolaemata</taxon>
        <taxon>Cheilostomatida</taxon>
        <taxon>Flustrina</taxon>
        <taxon>Buguloidea</taxon>
        <taxon>Bugulidae</taxon>
        <taxon>Bugula</taxon>
    </lineage>
</organism>
<evidence type="ECO:0000313" key="3">
    <source>
        <dbReference type="Proteomes" id="UP000593567"/>
    </source>
</evidence>
<feature type="region of interest" description="Disordered" evidence="1">
    <location>
        <begin position="113"/>
        <end position="180"/>
    </location>
</feature>
<dbReference type="Proteomes" id="UP000593567">
    <property type="component" value="Unassembled WGS sequence"/>
</dbReference>
<protein>
    <submittedName>
        <fullName evidence="2">Uncharacterized protein</fullName>
    </submittedName>
</protein>
<accession>A0A7J7J5K3</accession>
<gene>
    <name evidence="2" type="ORF">EB796_020958</name>
</gene>
<comment type="caution">
    <text evidence="2">The sequence shown here is derived from an EMBL/GenBank/DDBJ whole genome shotgun (WGS) entry which is preliminary data.</text>
</comment>
<reference evidence="2" key="1">
    <citation type="submission" date="2020-06" db="EMBL/GenBank/DDBJ databases">
        <title>Draft genome of Bugula neritina, a colonial animal packing powerful symbionts and potential medicines.</title>
        <authorList>
            <person name="Rayko M."/>
        </authorList>
    </citation>
    <scope>NUCLEOTIDE SEQUENCE [LARGE SCALE GENOMIC DNA]</scope>
    <source>
        <strain evidence="2">Kwan_BN1</strain>
    </source>
</reference>
<name>A0A7J7J5K3_BUGNE</name>
<feature type="region of interest" description="Disordered" evidence="1">
    <location>
        <begin position="1"/>
        <end position="25"/>
    </location>
</feature>
<feature type="compositionally biased region" description="Low complexity" evidence="1">
    <location>
        <begin position="148"/>
        <end position="166"/>
    </location>
</feature>
<dbReference type="EMBL" id="VXIV02003148">
    <property type="protein sequence ID" value="KAF6020708.1"/>
    <property type="molecule type" value="Genomic_DNA"/>
</dbReference>
<proteinExistence type="predicted"/>
<dbReference type="AlphaFoldDB" id="A0A7J7J5K3"/>
<evidence type="ECO:0000313" key="2">
    <source>
        <dbReference type="EMBL" id="KAF6020708.1"/>
    </source>
</evidence>
<evidence type="ECO:0000256" key="1">
    <source>
        <dbReference type="SAM" id="MobiDB-lite"/>
    </source>
</evidence>
<keyword evidence="3" id="KW-1185">Reference proteome</keyword>